<reference evidence="3" key="1">
    <citation type="submission" date="2016-06" db="UniProtKB">
        <authorList>
            <consortium name="WormBaseParasite"/>
        </authorList>
    </citation>
    <scope>IDENTIFICATION</scope>
</reference>
<reference evidence="1 2" key="2">
    <citation type="submission" date="2018-11" db="EMBL/GenBank/DDBJ databases">
        <authorList>
            <consortium name="Pathogen Informatics"/>
        </authorList>
    </citation>
    <scope>NUCLEOTIDE SEQUENCE [LARGE SCALE GENOMIC DNA]</scope>
    <source>
        <strain evidence="1 2">Egypt</strain>
    </source>
</reference>
<keyword evidence="2" id="KW-1185">Reference proteome</keyword>
<name>A0A183AIM0_9TREM</name>
<dbReference type="Proteomes" id="UP000272942">
    <property type="component" value="Unassembled WGS sequence"/>
</dbReference>
<dbReference type="WBParaSite" id="ECPE_0000681801-mRNA-1">
    <property type="protein sequence ID" value="ECPE_0000681801-mRNA-1"/>
    <property type="gene ID" value="ECPE_0000681801"/>
</dbReference>
<sequence>MDSIGIQDYVECLSTFIQSLSPAQTRIQQRKVFIPTELLTCSHVFIRADAIRKPLQQPYEGTFRVTSRHEKVFKVGRHGRVDTINIERLKAAYVDDDIVYASLRLDVIPYG</sequence>
<accession>A0A183AIM0</accession>
<dbReference type="OrthoDB" id="6282257at2759"/>
<gene>
    <name evidence="1" type="ORF">ECPE_LOCUS6805</name>
</gene>
<evidence type="ECO:0000313" key="2">
    <source>
        <dbReference type="Proteomes" id="UP000272942"/>
    </source>
</evidence>
<protein>
    <submittedName>
        <fullName evidence="3">Pol polyprotein</fullName>
    </submittedName>
</protein>
<organism evidence="3">
    <name type="scientific">Echinostoma caproni</name>
    <dbReference type="NCBI Taxonomy" id="27848"/>
    <lineage>
        <taxon>Eukaryota</taxon>
        <taxon>Metazoa</taxon>
        <taxon>Spiralia</taxon>
        <taxon>Lophotrochozoa</taxon>
        <taxon>Platyhelminthes</taxon>
        <taxon>Trematoda</taxon>
        <taxon>Digenea</taxon>
        <taxon>Plagiorchiida</taxon>
        <taxon>Echinostomata</taxon>
        <taxon>Echinostomatoidea</taxon>
        <taxon>Echinostomatidae</taxon>
        <taxon>Echinostoma</taxon>
    </lineage>
</organism>
<dbReference type="PANTHER" id="PTHR38681">
    <property type="entry name" value="RETROVIRUS-RELATED POL POLYPROTEIN FROM TRANSPOSON 412-LIKE PROTEIN-RELATED"/>
    <property type="match status" value="1"/>
</dbReference>
<dbReference type="AlphaFoldDB" id="A0A183AIM0"/>
<dbReference type="EMBL" id="UZAN01043845">
    <property type="protein sequence ID" value="VDP79391.1"/>
    <property type="molecule type" value="Genomic_DNA"/>
</dbReference>
<proteinExistence type="predicted"/>
<evidence type="ECO:0000313" key="3">
    <source>
        <dbReference type="WBParaSite" id="ECPE_0000681801-mRNA-1"/>
    </source>
</evidence>
<dbReference type="PANTHER" id="PTHR38681:SF1">
    <property type="entry name" value="RETROVIRUS-RELATED POL POLYPROTEIN FROM TRANSPOSON 412-LIKE PROTEIN"/>
    <property type="match status" value="1"/>
</dbReference>
<evidence type="ECO:0000313" key="1">
    <source>
        <dbReference type="EMBL" id="VDP79391.1"/>
    </source>
</evidence>